<feature type="transmembrane region" description="Helical" evidence="2">
    <location>
        <begin position="297"/>
        <end position="317"/>
    </location>
</feature>
<feature type="transmembrane region" description="Helical" evidence="2">
    <location>
        <begin position="30"/>
        <end position="51"/>
    </location>
</feature>
<dbReference type="RefSeq" id="WP_380010144.1">
    <property type="nucleotide sequence ID" value="NZ_JBHLYR010000037.1"/>
</dbReference>
<keyword evidence="3" id="KW-0436">Ligase</keyword>
<feature type="transmembrane region" description="Helical" evidence="2">
    <location>
        <begin position="134"/>
        <end position="154"/>
    </location>
</feature>
<keyword evidence="2" id="KW-1133">Transmembrane helix</keyword>
<feature type="transmembrane region" description="Helical" evidence="2">
    <location>
        <begin position="204"/>
        <end position="221"/>
    </location>
</feature>
<keyword evidence="2" id="KW-0472">Membrane</keyword>
<dbReference type="Proteomes" id="UP001589733">
    <property type="component" value="Unassembled WGS sequence"/>
</dbReference>
<organism evidence="3 4">
    <name type="scientific">Deinococcus oregonensis</name>
    <dbReference type="NCBI Taxonomy" id="1805970"/>
    <lineage>
        <taxon>Bacteria</taxon>
        <taxon>Thermotogati</taxon>
        <taxon>Deinococcota</taxon>
        <taxon>Deinococci</taxon>
        <taxon>Deinococcales</taxon>
        <taxon>Deinococcaceae</taxon>
        <taxon>Deinococcus</taxon>
    </lineage>
</organism>
<reference evidence="3 4" key="1">
    <citation type="submission" date="2024-09" db="EMBL/GenBank/DDBJ databases">
        <authorList>
            <person name="Sun Q."/>
            <person name="Mori K."/>
        </authorList>
    </citation>
    <scope>NUCLEOTIDE SEQUENCE [LARGE SCALE GENOMIC DNA]</scope>
    <source>
        <strain evidence="3 4">JCM 13503</strain>
    </source>
</reference>
<name>A0ABV6AYZ6_9DEIO</name>
<feature type="compositionally biased region" description="Polar residues" evidence="1">
    <location>
        <begin position="377"/>
        <end position="387"/>
    </location>
</feature>
<accession>A0ABV6AYZ6</accession>
<dbReference type="GO" id="GO:0016874">
    <property type="term" value="F:ligase activity"/>
    <property type="evidence" value="ECO:0007669"/>
    <property type="project" value="UniProtKB-KW"/>
</dbReference>
<evidence type="ECO:0000313" key="4">
    <source>
        <dbReference type="Proteomes" id="UP001589733"/>
    </source>
</evidence>
<evidence type="ECO:0000256" key="2">
    <source>
        <dbReference type="SAM" id="Phobius"/>
    </source>
</evidence>
<dbReference type="EMBL" id="JBHLYR010000037">
    <property type="protein sequence ID" value="MFB9992712.1"/>
    <property type="molecule type" value="Genomic_DNA"/>
</dbReference>
<feature type="transmembrane region" description="Helical" evidence="2">
    <location>
        <begin position="92"/>
        <end position="114"/>
    </location>
</feature>
<keyword evidence="4" id="KW-1185">Reference proteome</keyword>
<protein>
    <submittedName>
        <fullName evidence="3">O-antigen ligase family protein</fullName>
    </submittedName>
</protein>
<feature type="transmembrane region" description="Helical" evidence="2">
    <location>
        <begin position="166"/>
        <end position="192"/>
    </location>
</feature>
<comment type="caution">
    <text evidence="3">The sequence shown here is derived from an EMBL/GenBank/DDBJ whole genome shotgun (WGS) entry which is preliminary data.</text>
</comment>
<feature type="transmembrane region" description="Helical" evidence="2">
    <location>
        <begin position="6"/>
        <end position="23"/>
    </location>
</feature>
<feature type="transmembrane region" description="Helical" evidence="2">
    <location>
        <begin position="63"/>
        <end position="80"/>
    </location>
</feature>
<evidence type="ECO:0000256" key="1">
    <source>
        <dbReference type="SAM" id="MobiDB-lite"/>
    </source>
</evidence>
<feature type="transmembrane region" description="Helical" evidence="2">
    <location>
        <begin position="337"/>
        <end position="361"/>
    </location>
</feature>
<proteinExistence type="predicted"/>
<feature type="region of interest" description="Disordered" evidence="1">
    <location>
        <begin position="366"/>
        <end position="387"/>
    </location>
</feature>
<gene>
    <name evidence="3" type="ORF">ACFFLM_12110</name>
</gene>
<keyword evidence="2" id="KW-0812">Transmembrane</keyword>
<evidence type="ECO:0000313" key="3">
    <source>
        <dbReference type="EMBL" id="MFB9992712.1"/>
    </source>
</evidence>
<sequence>MTLYPSDLLAAALLAIAALRFCLERHRRLRVVGLAAVMLSVILFINLFLGLPKFGLEQAVNEFRYWLLPIAVLLHGLTYSTGAGYAQQIMRAWATAAVVLCALAAYFWLAYYIGLPYPVQLVAETSAYYAVPRVMVSALAMCILIGTFFAWWGVTQLNWSRRWHWALPFLLLTLLMLQHRTIWVAGLVMIAYLLLTSKLARKRLMVAVAVAAVAGAVFLYVTPSSPVAESLTGAVESTTEENSTLSWRLQGWEQLIRPENIGDPVNYLTGLPMGTGWLRFINQQEITAGPHNQFVQLLLRGGVIGLMAVFALFFNLFRRSGYDTLGTAARTALIGVLIYWFTYGTLATDSVVFLLGAALLGRDQRSSSPRRAFGEDLQSSQHPTESI</sequence>